<gene>
    <name evidence="1" type="ORF">FYJ91_12285</name>
</gene>
<organism evidence="1 2">
    <name type="scientific">Sphingomonas montanisoli</name>
    <dbReference type="NCBI Taxonomy" id="2606412"/>
    <lineage>
        <taxon>Bacteria</taxon>
        <taxon>Pseudomonadati</taxon>
        <taxon>Pseudomonadota</taxon>
        <taxon>Alphaproteobacteria</taxon>
        <taxon>Sphingomonadales</taxon>
        <taxon>Sphingomonadaceae</taxon>
        <taxon>Sphingomonas</taxon>
    </lineage>
</organism>
<protein>
    <submittedName>
        <fullName evidence="1">Uncharacterized protein</fullName>
    </submittedName>
</protein>
<dbReference type="AlphaFoldDB" id="A0A5D9C2A6"/>
<evidence type="ECO:0000313" key="2">
    <source>
        <dbReference type="Proteomes" id="UP000322077"/>
    </source>
</evidence>
<dbReference type="RefSeq" id="WP_149522575.1">
    <property type="nucleotide sequence ID" value="NZ_VTOU01000003.1"/>
</dbReference>
<proteinExistence type="predicted"/>
<comment type="caution">
    <text evidence="1">The sequence shown here is derived from an EMBL/GenBank/DDBJ whole genome shotgun (WGS) entry which is preliminary data.</text>
</comment>
<evidence type="ECO:0000313" key="1">
    <source>
        <dbReference type="EMBL" id="TZG25769.1"/>
    </source>
</evidence>
<name>A0A5D9C2A6_9SPHN</name>
<reference evidence="1 2" key="1">
    <citation type="submission" date="2019-08" db="EMBL/GenBank/DDBJ databases">
        <authorList>
            <person name="Wang G."/>
            <person name="Xu Z."/>
        </authorList>
    </citation>
    <scope>NUCLEOTIDE SEQUENCE [LARGE SCALE GENOMIC DNA]</scope>
    <source>
        <strain evidence="1 2">ZX</strain>
    </source>
</reference>
<sequence length="124" mass="12544">MPLPDTLPPCACPADPLARVSLIAGALARLDTVSAPDEGAIQAAVDLALAEDGVSASGAIGAKLAARVTALLRWRAVQDDALVYSAADLAEAAAVATLLEGPTGQVFDPEGFTDLVAFIAEMPF</sequence>
<dbReference type="Proteomes" id="UP000322077">
    <property type="component" value="Unassembled WGS sequence"/>
</dbReference>
<keyword evidence="2" id="KW-1185">Reference proteome</keyword>
<accession>A0A5D9C2A6</accession>
<dbReference type="EMBL" id="VTOU01000003">
    <property type="protein sequence ID" value="TZG25769.1"/>
    <property type="molecule type" value="Genomic_DNA"/>
</dbReference>